<dbReference type="GO" id="GO:0005275">
    <property type="term" value="F:amine transmembrane transporter activity"/>
    <property type="evidence" value="ECO:0007669"/>
    <property type="project" value="TreeGrafter"/>
</dbReference>
<proteinExistence type="predicted"/>
<comment type="caution">
    <text evidence="7">The sequence shown here is derived from an EMBL/GenBank/DDBJ whole genome shotgun (WGS) entry which is preliminary data.</text>
</comment>
<dbReference type="Gene3D" id="3.10.105.10">
    <property type="entry name" value="Dipeptide-binding Protein, Domain 3"/>
    <property type="match status" value="1"/>
</dbReference>
<protein>
    <submittedName>
        <fullName evidence="7">Glycine/betaine ABC transporter</fullName>
    </submittedName>
</protein>
<dbReference type="RefSeq" id="WP_134339763.1">
    <property type="nucleotide sequence ID" value="NZ_SOPW01000006.1"/>
</dbReference>
<evidence type="ECO:0000256" key="3">
    <source>
        <dbReference type="ARBA" id="ARBA00022475"/>
    </source>
</evidence>
<feature type="domain" description="ABC-type glycine betaine transport system substrate-binding" evidence="6">
    <location>
        <begin position="39"/>
        <end position="187"/>
    </location>
</feature>
<feature type="domain" description="ABC-type glycine betaine transport system substrate-binding" evidence="6">
    <location>
        <begin position="207"/>
        <end position="307"/>
    </location>
</feature>
<dbReference type="Gene3D" id="3.40.190.100">
    <property type="entry name" value="Glycine betaine-binding periplasmic protein, domain 2"/>
    <property type="match status" value="1"/>
</dbReference>
<sequence length="310" mass="34036">MFLIKKYSFIFITMLSLILISACGSDETSDNTNGSDGEDNKQNISEEVEYTITGIEPGAGITVTTEKAIKEYDSLNGWSLETSSTAAMVTALEEAIDNEEPIIVTGWNPHWKFAKFPDLKYLEDPKGVYGGAENIQTLARKGLEEDKPNAYKIIDQFNWTVEDMESIMYESKDTGDSIDAVASRWVEDNQNKVSQWTDGVEDVDGVKVEFSSTPWDSERASSSVLAQVMEQKGFDVTVTPVDPAAVFEAVANGDVDATLAAWLPATHKDFYNKVKNDIVDLGPNLEGAKIGVVVPGYMDISSIEDLEPAE</sequence>
<organism evidence="7 8">
    <name type="scientific">Filobacillus milosensis</name>
    <dbReference type="NCBI Taxonomy" id="94137"/>
    <lineage>
        <taxon>Bacteria</taxon>
        <taxon>Bacillati</taxon>
        <taxon>Bacillota</taxon>
        <taxon>Bacilli</taxon>
        <taxon>Bacillales</taxon>
        <taxon>Bacillaceae</taxon>
        <taxon>Filobacillus</taxon>
    </lineage>
</organism>
<name>A0A4Y8ILA3_9BACI</name>
<keyword evidence="2" id="KW-0813">Transport</keyword>
<dbReference type="GO" id="GO:0015226">
    <property type="term" value="F:carnitine transmembrane transporter activity"/>
    <property type="evidence" value="ECO:0007669"/>
    <property type="project" value="TreeGrafter"/>
</dbReference>
<keyword evidence="3" id="KW-1003">Cell membrane</keyword>
<evidence type="ECO:0000256" key="4">
    <source>
        <dbReference type="ARBA" id="ARBA00023136"/>
    </source>
</evidence>
<evidence type="ECO:0000259" key="6">
    <source>
        <dbReference type="Pfam" id="PF04069"/>
    </source>
</evidence>
<dbReference type="GO" id="GO:0043190">
    <property type="term" value="C:ATP-binding cassette (ABC) transporter complex"/>
    <property type="evidence" value="ECO:0007669"/>
    <property type="project" value="InterPro"/>
</dbReference>
<dbReference type="PROSITE" id="PS51257">
    <property type="entry name" value="PROKAR_LIPOPROTEIN"/>
    <property type="match status" value="1"/>
</dbReference>
<evidence type="ECO:0000313" key="8">
    <source>
        <dbReference type="Proteomes" id="UP000297975"/>
    </source>
</evidence>
<evidence type="ECO:0000256" key="5">
    <source>
        <dbReference type="SAM" id="SignalP"/>
    </source>
</evidence>
<evidence type="ECO:0000256" key="2">
    <source>
        <dbReference type="ARBA" id="ARBA00022448"/>
    </source>
</evidence>
<dbReference type="GO" id="GO:0015871">
    <property type="term" value="P:choline transport"/>
    <property type="evidence" value="ECO:0007669"/>
    <property type="project" value="TreeGrafter"/>
</dbReference>
<feature type="chain" id="PRO_5039114649" evidence="5">
    <location>
        <begin position="25"/>
        <end position="310"/>
    </location>
</feature>
<keyword evidence="5" id="KW-0732">Signal</keyword>
<comment type="subcellular location">
    <subcellularLocation>
        <location evidence="1">Cell membrane</location>
    </subcellularLocation>
</comment>
<dbReference type="SUPFAM" id="SSF53850">
    <property type="entry name" value="Periplasmic binding protein-like II"/>
    <property type="match status" value="2"/>
</dbReference>
<gene>
    <name evidence="7" type="ORF">E3U55_07240</name>
</gene>
<accession>A0A4Y8ILA3</accession>
<dbReference type="EMBL" id="SOPW01000006">
    <property type="protein sequence ID" value="TFB22089.1"/>
    <property type="molecule type" value="Genomic_DNA"/>
</dbReference>
<dbReference type="Proteomes" id="UP000297975">
    <property type="component" value="Unassembled WGS sequence"/>
</dbReference>
<dbReference type="InterPro" id="IPR007210">
    <property type="entry name" value="ABC_Gly_betaine_transp_sub-bd"/>
</dbReference>
<dbReference type="PANTHER" id="PTHR47737:SF1">
    <property type="entry name" value="GLYCINE BETAINE_PROLINE BETAINE TRANSPORT SYSTEM PERMEASE PROTEIN PROW"/>
    <property type="match status" value="1"/>
</dbReference>
<dbReference type="PANTHER" id="PTHR47737">
    <property type="entry name" value="GLYCINE BETAINE/PROLINE BETAINE TRANSPORT SYSTEM PERMEASE PROTEIN PROW"/>
    <property type="match status" value="1"/>
</dbReference>
<feature type="signal peptide" evidence="5">
    <location>
        <begin position="1"/>
        <end position="24"/>
    </location>
</feature>
<dbReference type="OrthoDB" id="9787902at2"/>
<keyword evidence="4" id="KW-0472">Membrane</keyword>
<dbReference type="GO" id="GO:0031460">
    <property type="term" value="P:glycine betaine transport"/>
    <property type="evidence" value="ECO:0007669"/>
    <property type="project" value="TreeGrafter"/>
</dbReference>
<evidence type="ECO:0000313" key="7">
    <source>
        <dbReference type="EMBL" id="TFB22089.1"/>
    </source>
</evidence>
<reference evidence="7 8" key="1">
    <citation type="submission" date="2019-03" db="EMBL/GenBank/DDBJ databases">
        <authorList>
            <person name="He R.-H."/>
        </authorList>
    </citation>
    <scope>NUCLEOTIDE SEQUENCE [LARGE SCALE GENOMIC DNA]</scope>
    <source>
        <strain evidence="8">SH 714</strain>
    </source>
</reference>
<evidence type="ECO:0000256" key="1">
    <source>
        <dbReference type="ARBA" id="ARBA00004236"/>
    </source>
</evidence>
<dbReference type="Pfam" id="PF04069">
    <property type="entry name" value="OpuAC"/>
    <property type="match status" value="2"/>
</dbReference>
<dbReference type="AlphaFoldDB" id="A0A4Y8ILA3"/>
<keyword evidence="8" id="KW-1185">Reference proteome</keyword>